<evidence type="ECO:0000256" key="2">
    <source>
        <dbReference type="ARBA" id="ARBA00023157"/>
    </source>
</evidence>
<evidence type="ECO:0000313" key="5">
    <source>
        <dbReference type="Proteomes" id="UP001324634"/>
    </source>
</evidence>
<feature type="chain" id="PRO_5043634980" evidence="3">
    <location>
        <begin position="17"/>
        <end position="153"/>
    </location>
</feature>
<dbReference type="AlphaFoldDB" id="A0AAX4HM32"/>
<keyword evidence="2" id="KW-1015">Disulfide bond</keyword>
<evidence type="ECO:0000313" key="4">
    <source>
        <dbReference type="EMBL" id="WPU64324.1"/>
    </source>
</evidence>
<dbReference type="GO" id="GO:0006874">
    <property type="term" value="P:intracellular calcium ion homeostasis"/>
    <property type="evidence" value="ECO:0007669"/>
    <property type="project" value="TreeGrafter"/>
</dbReference>
<dbReference type="InterPro" id="IPR004978">
    <property type="entry name" value="Stanniocalcin"/>
</dbReference>
<dbReference type="PANTHER" id="PTHR11245:SF6">
    <property type="entry name" value="DUF19 DOMAIN-CONTAINING PROTEIN"/>
    <property type="match status" value="1"/>
</dbReference>
<gene>
    <name evidence="4" type="ORF">SOO65_16640</name>
</gene>
<dbReference type="PANTHER" id="PTHR11245">
    <property type="entry name" value="STANNIOCALCIN"/>
    <property type="match status" value="1"/>
</dbReference>
<keyword evidence="5" id="KW-1185">Reference proteome</keyword>
<reference evidence="4 5" key="1">
    <citation type="submission" date="2023-11" db="EMBL/GenBank/DDBJ databases">
        <title>Peredibacter starrii A3.12.</title>
        <authorList>
            <person name="Mitchell R.J."/>
        </authorList>
    </citation>
    <scope>NUCLEOTIDE SEQUENCE [LARGE SCALE GENOMIC DNA]</scope>
    <source>
        <strain evidence="4 5">A3.12</strain>
    </source>
</reference>
<evidence type="ECO:0000256" key="1">
    <source>
        <dbReference type="ARBA" id="ARBA00022702"/>
    </source>
</evidence>
<protein>
    <submittedName>
        <fullName evidence="4">Uncharacterized protein</fullName>
    </submittedName>
</protein>
<dbReference type="GO" id="GO:0005615">
    <property type="term" value="C:extracellular space"/>
    <property type="evidence" value="ECO:0007669"/>
    <property type="project" value="TreeGrafter"/>
</dbReference>
<dbReference type="GO" id="GO:0005179">
    <property type="term" value="F:hormone activity"/>
    <property type="evidence" value="ECO:0007669"/>
    <property type="project" value="UniProtKB-KW"/>
</dbReference>
<organism evidence="4 5">
    <name type="scientific">Peredibacter starrii</name>
    <dbReference type="NCBI Taxonomy" id="28202"/>
    <lineage>
        <taxon>Bacteria</taxon>
        <taxon>Pseudomonadati</taxon>
        <taxon>Bdellovibrionota</taxon>
        <taxon>Bacteriovoracia</taxon>
        <taxon>Bacteriovoracales</taxon>
        <taxon>Bacteriovoracaceae</taxon>
        <taxon>Peredibacter</taxon>
    </lineage>
</organism>
<dbReference type="Proteomes" id="UP001324634">
    <property type="component" value="Chromosome"/>
</dbReference>
<evidence type="ECO:0000256" key="3">
    <source>
        <dbReference type="SAM" id="SignalP"/>
    </source>
</evidence>
<sequence>MKFLLILLFVPFLSFASDTSSCSGLINDCEYYSCIAATKHCDGNSYPTQYGRKFCMRYGENLNKFSREGRRWVVNVRKCLMNEIEKFDESISCGELKVKAFRSHVNCYVDHGFCDLSLKDKQHIMTTIWPGLMSALSIENGLGVLNACYVSKM</sequence>
<accession>A0AAX4HM32</accession>
<dbReference type="RefSeq" id="WP_321392913.1">
    <property type="nucleotide sequence ID" value="NZ_CP139487.1"/>
</dbReference>
<dbReference type="KEGG" id="psti:SOO65_16640"/>
<proteinExistence type="predicted"/>
<keyword evidence="1" id="KW-0372">Hormone</keyword>
<dbReference type="EMBL" id="CP139487">
    <property type="protein sequence ID" value="WPU64324.1"/>
    <property type="molecule type" value="Genomic_DNA"/>
</dbReference>
<keyword evidence="3" id="KW-0732">Signal</keyword>
<name>A0AAX4HM32_9BACT</name>
<feature type="signal peptide" evidence="3">
    <location>
        <begin position="1"/>
        <end position="16"/>
    </location>
</feature>